<sequence>MFSKIGFIGLGRMGHPMARNLTKARFEVVGFDMSEAARHSFAQAGGQVGQTVADVAGNADLLITMLPTGKIVRQALLEEPGFAAALRPGTLVIDMSSSAPTDTTSLAGTLNRQGVTLLDAPVSGGVAKAVDGTLAILVGGEEAEVERVRPVLTAMGASIIHTGKTGSAHCMKALNNYVSAAGLVAVSEALHVGTQFGLNPETIVEALNASTGRNNTTERKALPFMVSQAFNSGFAMNLMAKDIGIAADLAADLDLQVAELALMARMWREASEALGPEADHTAMHQFLADTIRRKG</sequence>
<proteinExistence type="predicted"/>
<evidence type="ECO:0000256" key="2">
    <source>
        <dbReference type="ARBA" id="ARBA00023027"/>
    </source>
</evidence>
<dbReference type="Pfam" id="PF14833">
    <property type="entry name" value="NAD_binding_11"/>
    <property type="match status" value="1"/>
</dbReference>
<gene>
    <name evidence="6" type="ORF">J5Y06_15540</name>
</gene>
<accession>A0A8J7UKN4</accession>
<evidence type="ECO:0000256" key="1">
    <source>
        <dbReference type="ARBA" id="ARBA00023002"/>
    </source>
</evidence>
<dbReference type="SUPFAM" id="SSF48179">
    <property type="entry name" value="6-phosphogluconate dehydrogenase C-terminal domain-like"/>
    <property type="match status" value="1"/>
</dbReference>
<evidence type="ECO:0000259" key="5">
    <source>
        <dbReference type="Pfam" id="PF14833"/>
    </source>
</evidence>
<dbReference type="GO" id="GO:0016616">
    <property type="term" value="F:oxidoreductase activity, acting on the CH-OH group of donors, NAD or NADP as acceptor"/>
    <property type="evidence" value="ECO:0007669"/>
    <property type="project" value="TreeGrafter"/>
</dbReference>
<dbReference type="GO" id="GO:0051287">
    <property type="term" value="F:NAD binding"/>
    <property type="evidence" value="ECO:0007669"/>
    <property type="project" value="InterPro"/>
</dbReference>
<comment type="caution">
    <text evidence="6">The sequence shown here is derived from an EMBL/GenBank/DDBJ whole genome shotgun (WGS) entry which is preliminary data.</text>
</comment>
<dbReference type="Pfam" id="PF03446">
    <property type="entry name" value="NAD_binding_2"/>
    <property type="match status" value="1"/>
</dbReference>
<keyword evidence="2" id="KW-0520">NAD</keyword>
<feature type="active site" evidence="3">
    <location>
        <position position="172"/>
    </location>
</feature>
<dbReference type="PANTHER" id="PTHR22981:SF7">
    <property type="entry name" value="3-HYDROXYISOBUTYRATE DEHYDROGENASE, MITOCHONDRIAL"/>
    <property type="match status" value="1"/>
</dbReference>
<dbReference type="RefSeq" id="WP_209336106.1">
    <property type="nucleotide sequence ID" value="NZ_JAGIYY010000005.1"/>
</dbReference>
<reference evidence="6" key="1">
    <citation type="submission" date="2021-03" db="EMBL/GenBank/DDBJ databases">
        <title>Genome sequencing and assembly of Tianweitania sediminis.</title>
        <authorList>
            <person name="Chhetri G."/>
        </authorList>
    </citation>
    <scope>NUCLEOTIDE SEQUENCE</scope>
    <source>
        <strain evidence="6">Z8</strain>
    </source>
</reference>
<dbReference type="InterPro" id="IPR036291">
    <property type="entry name" value="NAD(P)-bd_dom_sf"/>
</dbReference>
<evidence type="ECO:0000313" key="7">
    <source>
        <dbReference type="Proteomes" id="UP000666240"/>
    </source>
</evidence>
<keyword evidence="1" id="KW-0560">Oxidoreductase</keyword>
<dbReference type="InterPro" id="IPR013328">
    <property type="entry name" value="6PGD_dom2"/>
</dbReference>
<dbReference type="AlphaFoldDB" id="A0A8J7UKN4"/>
<dbReference type="InterPro" id="IPR029154">
    <property type="entry name" value="HIBADH-like_NADP-bd"/>
</dbReference>
<dbReference type="InterPro" id="IPR015815">
    <property type="entry name" value="HIBADH-related"/>
</dbReference>
<name>A0A8J7UKN4_9HYPH</name>
<dbReference type="PROSITE" id="PS00895">
    <property type="entry name" value="3_HYDROXYISOBUT_DH"/>
    <property type="match status" value="1"/>
</dbReference>
<dbReference type="InterPro" id="IPR008927">
    <property type="entry name" value="6-PGluconate_DH-like_C_sf"/>
</dbReference>
<dbReference type="InterPro" id="IPR002204">
    <property type="entry name" value="3-OH-isobutyrate_DH-rel_CS"/>
</dbReference>
<dbReference type="SUPFAM" id="SSF51735">
    <property type="entry name" value="NAD(P)-binding Rossmann-fold domains"/>
    <property type="match status" value="1"/>
</dbReference>
<dbReference type="Proteomes" id="UP000666240">
    <property type="component" value="Unassembled WGS sequence"/>
</dbReference>
<feature type="domain" description="3-hydroxyisobutyrate dehydrogenase-like NAD-binding" evidence="5">
    <location>
        <begin position="166"/>
        <end position="286"/>
    </location>
</feature>
<dbReference type="PIRSF" id="PIRSF000103">
    <property type="entry name" value="HIBADH"/>
    <property type="match status" value="1"/>
</dbReference>
<evidence type="ECO:0000256" key="3">
    <source>
        <dbReference type="PIRSR" id="PIRSR000103-1"/>
    </source>
</evidence>
<organism evidence="6 7">
    <name type="scientific">Tianweitania sediminis</name>
    <dbReference type="NCBI Taxonomy" id="1502156"/>
    <lineage>
        <taxon>Bacteria</taxon>
        <taxon>Pseudomonadati</taxon>
        <taxon>Pseudomonadota</taxon>
        <taxon>Alphaproteobacteria</taxon>
        <taxon>Hyphomicrobiales</taxon>
        <taxon>Phyllobacteriaceae</taxon>
        <taxon>Tianweitania</taxon>
    </lineage>
</organism>
<keyword evidence="7" id="KW-1185">Reference proteome</keyword>
<feature type="domain" description="6-phosphogluconate dehydrogenase NADP-binding" evidence="4">
    <location>
        <begin position="4"/>
        <end position="163"/>
    </location>
</feature>
<dbReference type="GO" id="GO:0050661">
    <property type="term" value="F:NADP binding"/>
    <property type="evidence" value="ECO:0007669"/>
    <property type="project" value="InterPro"/>
</dbReference>
<evidence type="ECO:0000259" key="4">
    <source>
        <dbReference type="Pfam" id="PF03446"/>
    </source>
</evidence>
<dbReference type="PANTHER" id="PTHR22981">
    <property type="entry name" value="3-HYDROXYISOBUTYRATE DEHYDROGENASE-RELATED"/>
    <property type="match status" value="1"/>
</dbReference>
<protein>
    <submittedName>
        <fullName evidence="6">NAD(P)-dependent oxidoreductase</fullName>
    </submittedName>
</protein>
<dbReference type="Gene3D" id="1.10.1040.10">
    <property type="entry name" value="N-(1-d-carboxylethyl)-l-norvaline Dehydrogenase, domain 2"/>
    <property type="match status" value="1"/>
</dbReference>
<evidence type="ECO:0000313" key="6">
    <source>
        <dbReference type="EMBL" id="MBP0440070.1"/>
    </source>
</evidence>
<dbReference type="GO" id="GO:0016054">
    <property type="term" value="P:organic acid catabolic process"/>
    <property type="evidence" value="ECO:0007669"/>
    <property type="project" value="UniProtKB-ARBA"/>
</dbReference>
<dbReference type="EMBL" id="JAGIYY010000005">
    <property type="protein sequence ID" value="MBP0440070.1"/>
    <property type="molecule type" value="Genomic_DNA"/>
</dbReference>
<dbReference type="InterPro" id="IPR006115">
    <property type="entry name" value="6PGDH_NADP-bd"/>
</dbReference>
<dbReference type="Gene3D" id="3.40.50.720">
    <property type="entry name" value="NAD(P)-binding Rossmann-like Domain"/>
    <property type="match status" value="1"/>
</dbReference>